<keyword evidence="2" id="KW-0602">Photosynthesis</keyword>
<evidence type="ECO:0000259" key="9">
    <source>
        <dbReference type="PROSITE" id="PS51445"/>
    </source>
</evidence>
<evidence type="ECO:0000313" key="10">
    <source>
        <dbReference type="EMBL" id="KST67239.1"/>
    </source>
</evidence>
<evidence type="ECO:0000256" key="1">
    <source>
        <dbReference type="ARBA" id="ARBA00004445"/>
    </source>
</evidence>
<feature type="domain" description="CpcD-like" evidence="8">
    <location>
        <begin position="202"/>
        <end position="252"/>
    </location>
</feature>
<dbReference type="EMBL" id="LMTZ01000089">
    <property type="protein sequence ID" value="KST67239.1"/>
    <property type="molecule type" value="Genomic_DNA"/>
</dbReference>
<keyword evidence="6" id="KW-0472">Membrane</keyword>
<dbReference type="GO" id="GO:0015979">
    <property type="term" value="P:photosynthesis"/>
    <property type="evidence" value="ECO:0007669"/>
    <property type="project" value="UniProtKB-KW"/>
</dbReference>
<evidence type="ECO:0000256" key="2">
    <source>
        <dbReference type="ARBA" id="ARBA00022531"/>
    </source>
</evidence>
<evidence type="ECO:0000256" key="5">
    <source>
        <dbReference type="ARBA" id="ARBA00023078"/>
    </source>
</evidence>
<dbReference type="PROSITE" id="PS51445">
    <property type="entry name" value="PBS_LINKER"/>
    <property type="match status" value="1"/>
</dbReference>
<dbReference type="InterPro" id="IPR016470">
    <property type="entry name" value="Phycobilisome"/>
</dbReference>
<dbReference type="AlphaFoldDB" id="A0A0V7ZSB5"/>
<accession>A0A0V7ZSB5</accession>
<proteinExistence type="inferred from homology"/>
<dbReference type="GO" id="GO:0031676">
    <property type="term" value="C:plasma membrane-derived thylakoid membrane"/>
    <property type="evidence" value="ECO:0007669"/>
    <property type="project" value="UniProtKB-SubCell"/>
</dbReference>
<keyword evidence="5" id="KW-0793">Thylakoid</keyword>
<dbReference type="RefSeq" id="WP_027840157.1">
    <property type="nucleotide sequence ID" value="NZ_LMTZ01000089.1"/>
</dbReference>
<evidence type="ECO:0000256" key="3">
    <source>
        <dbReference type="ARBA" id="ARBA00022549"/>
    </source>
</evidence>
<comment type="caution">
    <text evidence="10">The sequence shown here is derived from an EMBL/GenBank/DDBJ whole genome shotgun (WGS) entry which is preliminary data.</text>
</comment>
<dbReference type="PANTHER" id="PTHR34011">
    <property type="entry name" value="PHYCOBILISOME 32.1 KDA LINKER POLYPEPTIDE, PHYCOCYANIN-ASSOCIATED, ROD 2-RELATED"/>
    <property type="match status" value="1"/>
</dbReference>
<dbReference type="GO" id="GO:0030089">
    <property type="term" value="C:phycobilisome"/>
    <property type="evidence" value="ECO:0007669"/>
    <property type="project" value="UniProtKB-UniRule"/>
</dbReference>
<dbReference type="Gene3D" id="1.10.3130.20">
    <property type="entry name" value="Phycobilisome linker domain"/>
    <property type="match status" value="1"/>
</dbReference>
<sequence length="253" mass="28147">MSLWATASTAAELRQDANEDDLQIIIRTVYKQVLGNQHLMEGQRLSSAESLLRDGSISVRDFVRIVGKSELYRALFFNSSSQYRFIELNFKHFLGRAPQDQSEISEHVCIYNEHGYDAEINSYIDSDEYQLNFGENVVPYLRSTSTQTGVKNIAFNRTFALARGMASSDRDTKAKLITSLGSNLSTAIKAPSGASGAVSNTGKRFLIKVSKSAVGPRPRLSKMEYVVDYTRMSEKIQNIHKMGGKIVSIAEVA</sequence>
<gene>
    <name evidence="10" type="ORF">BC008_29030</name>
</gene>
<dbReference type="OrthoDB" id="420396at2"/>
<dbReference type="Pfam" id="PF00427">
    <property type="entry name" value="PBS_linker_poly"/>
    <property type="match status" value="1"/>
</dbReference>
<dbReference type="SMART" id="SM01094">
    <property type="entry name" value="CpcD"/>
    <property type="match status" value="1"/>
</dbReference>
<dbReference type="PROSITE" id="PS51441">
    <property type="entry name" value="CPCD_LIKE"/>
    <property type="match status" value="1"/>
</dbReference>
<keyword evidence="4 7" id="KW-0605">Phycobilisome</keyword>
<feature type="domain" description="PBS-linker" evidence="9">
    <location>
        <begin position="1"/>
        <end position="170"/>
    </location>
</feature>
<evidence type="ECO:0000256" key="6">
    <source>
        <dbReference type="ARBA" id="ARBA00023136"/>
    </source>
</evidence>
<comment type="similarity">
    <text evidence="7">Belongs to the phycobilisome linker protein family.</text>
</comment>
<evidence type="ECO:0000256" key="7">
    <source>
        <dbReference type="PROSITE-ProRule" id="PRU00775"/>
    </source>
</evidence>
<reference evidence="10 11" key="1">
    <citation type="journal article" date="2015" name="Genome Announc.">
        <title>Draft Genome of the Euendolithic (true boring) Cyanobacterium Mastigocoleus testarum strain BC008.</title>
        <authorList>
            <person name="Guida B.S."/>
            <person name="Garcia-Pichel F."/>
        </authorList>
    </citation>
    <scope>NUCLEOTIDE SEQUENCE [LARGE SCALE GENOMIC DNA]</scope>
    <source>
        <strain evidence="10 11">BC008</strain>
    </source>
</reference>
<dbReference type="PANTHER" id="PTHR34011:SF6">
    <property type="entry name" value="PHYCOBILIPROTEIN APCE"/>
    <property type="match status" value="1"/>
</dbReference>
<name>A0A0V7ZSB5_9CYAN</name>
<dbReference type="PIRSF" id="PIRSF005898">
    <property type="entry name" value="Phycobilisome_CpeC/CpcI"/>
    <property type="match status" value="1"/>
</dbReference>
<dbReference type="Pfam" id="PF01383">
    <property type="entry name" value="CpcD"/>
    <property type="match status" value="1"/>
</dbReference>
<dbReference type="InterPro" id="IPR001297">
    <property type="entry name" value="PBS_linker_dom"/>
</dbReference>
<organism evidence="10 11">
    <name type="scientific">Mastigocoleus testarum BC008</name>
    <dbReference type="NCBI Taxonomy" id="371196"/>
    <lineage>
        <taxon>Bacteria</taxon>
        <taxon>Bacillati</taxon>
        <taxon>Cyanobacteriota</taxon>
        <taxon>Cyanophyceae</taxon>
        <taxon>Nostocales</taxon>
        <taxon>Hapalosiphonaceae</taxon>
        <taxon>Mastigocoleus</taxon>
    </lineage>
</organism>
<evidence type="ECO:0000313" key="11">
    <source>
        <dbReference type="Proteomes" id="UP000053372"/>
    </source>
</evidence>
<comment type="subcellular location">
    <subcellularLocation>
        <location evidence="1">Cellular thylakoid membrane</location>
        <topology evidence="1">Peripheral membrane protein</topology>
        <orientation evidence="1">Cytoplasmic side</orientation>
    </subcellularLocation>
</comment>
<dbReference type="Proteomes" id="UP000053372">
    <property type="component" value="Unassembled WGS sequence"/>
</dbReference>
<dbReference type="InterPro" id="IPR038255">
    <property type="entry name" value="PBS_linker_sf"/>
</dbReference>
<keyword evidence="3" id="KW-0042">Antenna complex</keyword>
<dbReference type="InterPro" id="IPR008213">
    <property type="entry name" value="CpcD-like_dom"/>
</dbReference>
<evidence type="ECO:0000259" key="8">
    <source>
        <dbReference type="PROSITE" id="PS51441"/>
    </source>
</evidence>
<evidence type="ECO:0000256" key="4">
    <source>
        <dbReference type="ARBA" id="ARBA00022738"/>
    </source>
</evidence>
<keyword evidence="11" id="KW-1185">Reference proteome</keyword>
<protein>
    <submittedName>
        <fullName evidence="10">Photosystem I reaction center subunit XII</fullName>
    </submittedName>
</protein>